<organism evidence="1 2">
    <name type="scientific">Pseudomaricurvus hydrocarbonicus</name>
    <dbReference type="NCBI Taxonomy" id="1470433"/>
    <lineage>
        <taxon>Bacteria</taxon>
        <taxon>Pseudomonadati</taxon>
        <taxon>Pseudomonadota</taxon>
        <taxon>Gammaproteobacteria</taxon>
        <taxon>Cellvibrionales</taxon>
        <taxon>Cellvibrionaceae</taxon>
        <taxon>Pseudomaricurvus</taxon>
    </lineage>
</organism>
<dbReference type="RefSeq" id="WP_167186739.1">
    <property type="nucleotide sequence ID" value="NZ_JAAONZ010000008.1"/>
</dbReference>
<dbReference type="Proteomes" id="UP000787472">
    <property type="component" value="Unassembled WGS sequence"/>
</dbReference>
<gene>
    <name evidence="1" type="ORF">G8770_11920</name>
</gene>
<dbReference type="AlphaFoldDB" id="A0A9E5JX87"/>
<sequence>MKKTYIQASLGIAAVALLTGSLAVALVQAGSSAGPYKMASTNLTDPSSMSHAERATYIHQQMAAANIKFP</sequence>
<protein>
    <recommendedName>
        <fullName evidence="3">DUF4148 domain-containing protein</fullName>
    </recommendedName>
</protein>
<evidence type="ECO:0000313" key="1">
    <source>
        <dbReference type="EMBL" id="NHO66251.1"/>
    </source>
</evidence>
<evidence type="ECO:0000313" key="2">
    <source>
        <dbReference type="Proteomes" id="UP000787472"/>
    </source>
</evidence>
<evidence type="ECO:0008006" key="3">
    <source>
        <dbReference type="Google" id="ProtNLM"/>
    </source>
</evidence>
<dbReference type="EMBL" id="JAAONZ010000008">
    <property type="protein sequence ID" value="NHO66251.1"/>
    <property type="molecule type" value="Genomic_DNA"/>
</dbReference>
<proteinExistence type="predicted"/>
<comment type="caution">
    <text evidence="1">The sequence shown here is derived from an EMBL/GenBank/DDBJ whole genome shotgun (WGS) entry which is preliminary data.</text>
</comment>
<keyword evidence="2" id="KW-1185">Reference proteome</keyword>
<name>A0A9E5JX87_9GAMM</name>
<reference evidence="1" key="1">
    <citation type="submission" date="2020-03" db="EMBL/GenBank/DDBJ databases">
        <authorList>
            <person name="Guo F."/>
        </authorList>
    </citation>
    <scope>NUCLEOTIDE SEQUENCE</scope>
    <source>
        <strain evidence="1">JCM 30134</strain>
    </source>
</reference>
<accession>A0A9E5JX87</accession>